<dbReference type="EMBL" id="GL883077">
    <property type="protein sequence ID" value="EGF92412.1"/>
    <property type="molecule type" value="Genomic_DNA"/>
</dbReference>
<protein>
    <recommendedName>
        <fullName evidence="3">Phage tail protein</fullName>
    </recommendedName>
</protein>
<evidence type="ECO:0000313" key="2">
    <source>
        <dbReference type="Proteomes" id="UP000006512"/>
    </source>
</evidence>
<dbReference type="InterPro" id="IPR018755">
    <property type="entry name" value="Phage_Mu_Gp48"/>
</dbReference>
<proteinExistence type="predicted"/>
<dbReference type="eggNOG" id="COG3778">
    <property type="taxonomic scope" value="Bacteria"/>
</dbReference>
<keyword evidence="2" id="KW-1185">Reference proteome</keyword>
<organism evidence="1 2">
    <name type="scientific">Asticcacaulis biprosthecium C19</name>
    <dbReference type="NCBI Taxonomy" id="715226"/>
    <lineage>
        <taxon>Bacteria</taxon>
        <taxon>Pseudomonadati</taxon>
        <taxon>Pseudomonadota</taxon>
        <taxon>Alphaproteobacteria</taxon>
        <taxon>Caulobacterales</taxon>
        <taxon>Caulobacteraceae</taxon>
        <taxon>Asticcacaulis</taxon>
    </lineage>
</organism>
<sequence>MDAPAYLDQLLKLLPRGRAWSRAPESTLSKLMSAFADGAARFDARALELLEEADPRTTTELIDAWERVAGLPDTCTGTLTEIADRRAALWQKLTNSGGQSIAYFTEVAARLGYEIEITLFRPMYCTSPCTGLLFTTAWRFTWQVTVANAEEAPVMECVFNRLKPAETAVFFVYEG</sequence>
<gene>
    <name evidence="1" type="ORF">ABI_08480</name>
</gene>
<evidence type="ECO:0008006" key="3">
    <source>
        <dbReference type="Google" id="ProtNLM"/>
    </source>
</evidence>
<name>F4QG84_9CAUL</name>
<dbReference type="AlphaFoldDB" id="F4QG84"/>
<dbReference type="RefSeq" id="WP_006271587.1">
    <property type="nucleotide sequence ID" value="NZ_GL883077.1"/>
</dbReference>
<evidence type="ECO:0000313" key="1">
    <source>
        <dbReference type="EMBL" id="EGF92412.1"/>
    </source>
</evidence>
<reference evidence="2" key="1">
    <citation type="submission" date="2011-03" db="EMBL/GenBank/DDBJ databases">
        <title>Draft genome sequence of Brevundimonas diminuta.</title>
        <authorList>
            <person name="Brown P.J.B."/>
            <person name="Buechlein A."/>
            <person name="Hemmerich C."/>
            <person name="Brun Y.V."/>
        </authorList>
    </citation>
    <scope>NUCLEOTIDE SEQUENCE [LARGE SCALE GENOMIC DNA]</scope>
    <source>
        <strain evidence="2">C19</strain>
    </source>
</reference>
<dbReference type="HOGENOM" id="CLU_114463_0_0_5"/>
<dbReference type="STRING" id="715226.ABI_08480"/>
<dbReference type="OrthoDB" id="6592844at2"/>
<dbReference type="Pfam" id="PF10076">
    <property type="entry name" value="Phage_Mu_Gp48"/>
    <property type="match status" value="1"/>
</dbReference>
<accession>F4QG84</accession>
<dbReference type="Proteomes" id="UP000006512">
    <property type="component" value="Unassembled WGS sequence"/>
</dbReference>